<evidence type="ECO:0000259" key="6">
    <source>
        <dbReference type="PROSITE" id="PS50011"/>
    </source>
</evidence>
<dbReference type="EC" id="2.7.11.1" evidence="7"/>
<accession>A0A517P3D0</accession>
<dbReference type="Proteomes" id="UP000319817">
    <property type="component" value="Chromosome"/>
</dbReference>
<evidence type="ECO:0000256" key="5">
    <source>
        <dbReference type="SAM" id="MobiDB-lite"/>
    </source>
</evidence>
<name>A0A517P3D0_9BACT</name>
<evidence type="ECO:0000256" key="2">
    <source>
        <dbReference type="ARBA" id="ARBA00022741"/>
    </source>
</evidence>
<dbReference type="GO" id="GO:0004674">
    <property type="term" value="F:protein serine/threonine kinase activity"/>
    <property type="evidence" value="ECO:0007669"/>
    <property type="project" value="UniProtKB-EC"/>
</dbReference>
<dbReference type="InterPro" id="IPR011009">
    <property type="entry name" value="Kinase-like_dom_sf"/>
</dbReference>
<dbReference type="GO" id="GO:0005524">
    <property type="term" value="F:ATP binding"/>
    <property type="evidence" value="ECO:0007669"/>
    <property type="project" value="UniProtKB-KW"/>
</dbReference>
<evidence type="ECO:0000256" key="4">
    <source>
        <dbReference type="ARBA" id="ARBA00022840"/>
    </source>
</evidence>
<evidence type="ECO:0000313" key="8">
    <source>
        <dbReference type="Proteomes" id="UP000319817"/>
    </source>
</evidence>
<dbReference type="AlphaFoldDB" id="A0A517P3D0"/>
<dbReference type="PANTHER" id="PTHR43289">
    <property type="entry name" value="MITOGEN-ACTIVATED PROTEIN KINASE KINASE KINASE 20-RELATED"/>
    <property type="match status" value="1"/>
</dbReference>
<dbReference type="CDD" id="cd14014">
    <property type="entry name" value="STKc_PknB_like"/>
    <property type="match status" value="1"/>
</dbReference>
<dbReference type="SMART" id="SM00220">
    <property type="entry name" value="S_TKc"/>
    <property type="match status" value="1"/>
</dbReference>
<feature type="region of interest" description="Disordered" evidence="5">
    <location>
        <begin position="212"/>
        <end position="232"/>
    </location>
</feature>
<dbReference type="PROSITE" id="PS50011">
    <property type="entry name" value="PROTEIN_KINASE_DOM"/>
    <property type="match status" value="1"/>
</dbReference>
<keyword evidence="4" id="KW-0067">ATP-binding</keyword>
<keyword evidence="3 7" id="KW-0418">Kinase</keyword>
<proteinExistence type="predicted"/>
<evidence type="ECO:0000256" key="3">
    <source>
        <dbReference type="ARBA" id="ARBA00022777"/>
    </source>
</evidence>
<dbReference type="SUPFAM" id="SSF56112">
    <property type="entry name" value="Protein kinase-like (PK-like)"/>
    <property type="match status" value="1"/>
</dbReference>
<sequence>MNGMSSEPIILSGTDSDLPQAVAQGLSRYTGFREMARGGNGLLRSCFDPITGRTVAVKSLLPDAARDRGERRRLLREARVTAQLQHPNTVPVYDVGDDEKDGVYFVMKRISGENFFEILKRIARGDESTIAAFPLERRLEILADACQALAYAHARGVIHRDVKPENIWVGNFGEVILLDWGVAKVWGHADDNEPIRQSVLKPDSELESQMKTLTGGGQRPGTPLYMSPEQVDGSRSLDERTDIFSAGVCLYELLAIRETFRGANIDETFDNIKNKPPQPPSERSPDRNIPPRADEVVMRALQKRPGDRYQSMRELIAEIRSIE</sequence>
<gene>
    <name evidence="7" type="primary">pknD_6</name>
    <name evidence="7" type="ORF">K239x_58970</name>
</gene>
<keyword evidence="8" id="KW-1185">Reference proteome</keyword>
<dbReference type="EMBL" id="CP036526">
    <property type="protein sequence ID" value="QDT13877.1"/>
    <property type="molecule type" value="Genomic_DNA"/>
</dbReference>
<keyword evidence="1 7" id="KW-0808">Transferase</keyword>
<dbReference type="Gene3D" id="1.10.510.10">
    <property type="entry name" value="Transferase(Phosphotransferase) domain 1"/>
    <property type="match status" value="1"/>
</dbReference>
<reference evidence="7 8" key="1">
    <citation type="submission" date="2019-02" db="EMBL/GenBank/DDBJ databases">
        <title>Deep-cultivation of Planctomycetes and their phenomic and genomic characterization uncovers novel biology.</title>
        <authorList>
            <person name="Wiegand S."/>
            <person name="Jogler M."/>
            <person name="Boedeker C."/>
            <person name="Pinto D."/>
            <person name="Vollmers J."/>
            <person name="Rivas-Marin E."/>
            <person name="Kohn T."/>
            <person name="Peeters S.H."/>
            <person name="Heuer A."/>
            <person name="Rast P."/>
            <person name="Oberbeckmann S."/>
            <person name="Bunk B."/>
            <person name="Jeske O."/>
            <person name="Meyerdierks A."/>
            <person name="Storesund J.E."/>
            <person name="Kallscheuer N."/>
            <person name="Luecker S."/>
            <person name="Lage O.M."/>
            <person name="Pohl T."/>
            <person name="Merkel B.J."/>
            <person name="Hornburger P."/>
            <person name="Mueller R.-W."/>
            <person name="Bruemmer F."/>
            <person name="Labrenz M."/>
            <person name="Spormann A.M."/>
            <person name="Op den Camp H."/>
            <person name="Overmann J."/>
            <person name="Amann R."/>
            <person name="Jetten M.S.M."/>
            <person name="Mascher T."/>
            <person name="Medema M.H."/>
            <person name="Devos D.P."/>
            <person name="Kaster A.-K."/>
            <person name="Ovreas L."/>
            <person name="Rohde M."/>
            <person name="Galperin M.Y."/>
            <person name="Jogler C."/>
        </authorList>
    </citation>
    <scope>NUCLEOTIDE SEQUENCE [LARGE SCALE GENOMIC DNA]</scope>
    <source>
        <strain evidence="7 8">K23_9</strain>
    </source>
</reference>
<dbReference type="RefSeq" id="WP_145421798.1">
    <property type="nucleotide sequence ID" value="NZ_CP036526.1"/>
</dbReference>
<feature type="region of interest" description="Disordered" evidence="5">
    <location>
        <begin position="268"/>
        <end position="292"/>
    </location>
</feature>
<organism evidence="7 8">
    <name type="scientific">Stieleria marina</name>
    <dbReference type="NCBI Taxonomy" id="1930275"/>
    <lineage>
        <taxon>Bacteria</taxon>
        <taxon>Pseudomonadati</taxon>
        <taxon>Planctomycetota</taxon>
        <taxon>Planctomycetia</taxon>
        <taxon>Pirellulales</taxon>
        <taxon>Pirellulaceae</taxon>
        <taxon>Stieleria</taxon>
    </lineage>
</organism>
<evidence type="ECO:0000256" key="1">
    <source>
        <dbReference type="ARBA" id="ARBA00022679"/>
    </source>
</evidence>
<dbReference type="OrthoDB" id="6111975at2"/>
<dbReference type="InterPro" id="IPR000719">
    <property type="entry name" value="Prot_kinase_dom"/>
</dbReference>
<keyword evidence="2" id="KW-0547">Nucleotide-binding</keyword>
<protein>
    <submittedName>
        <fullName evidence="7">Serine/threonine-protein kinase PknD</fullName>
        <ecNumber evidence="7">2.7.11.1</ecNumber>
    </submittedName>
</protein>
<evidence type="ECO:0000313" key="7">
    <source>
        <dbReference type="EMBL" id="QDT13877.1"/>
    </source>
</evidence>
<dbReference type="PANTHER" id="PTHR43289:SF6">
    <property type="entry name" value="SERINE_THREONINE-PROTEIN KINASE NEKL-3"/>
    <property type="match status" value="1"/>
</dbReference>
<dbReference type="Gene3D" id="3.30.200.20">
    <property type="entry name" value="Phosphorylase Kinase, domain 1"/>
    <property type="match status" value="1"/>
</dbReference>
<dbReference type="Pfam" id="PF00069">
    <property type="entry name" value="Pkinase"/>
    <property type="match status" value="1"/>
</dbReference>
<feature type="domain" description="Protein kinase" evidence="6">
    <location>
        <begin position="29"/>
        <end position="323"/>
    </location>
</feature>